<comment type="caution">
    <text evidence="5">The sequence shown here is derived from an EMBL/GenBank/DDBJ whole genome shotgun (WGS) entry which is preliminary data.</text>
</comment>
<evidence type="ECO:0000256" key="2">
    <source>
        <dbReference type="ARBA" id="ARBA00022741"/>
    </source>
</evidence>
<keyword evidence="3 5" id="KW-0067">ATP-binding</keyword>
<dbReference type="InterPro" id="IPR003959">
    <property type="entry name" value="ATPase_AAA_core"/>
</dbReference>
<name>A0A7V3UZ59_UNCW3</name>
<dbReference type="EMBL" id="DTMZ01000030">
    <property type="protein sequence ID" value="HGD12769.1"/>
    <property type="molecule type" value="Genomic_DNA"/>
</dbReference>
<dbReference type="InterPro" id="IPR003593">
    <property type="entry name" value="AAA+_ATPase"/>
</dbReference>
<dbReference type="GO" id="GO:0016887">
    <property type="term" value="F:ATP hydrolysis activity"/>
    <property type="evidence" value="ECO:0007669"/>
    <property type="project" value="InterPro"/>
</dbReference>
<dbReference type="CDD" id="cd19481">
    <property type="entry name" value="RecA-like_protease"/>
    <property type="match status" value="1"/>
</dbReference>
<feature type="domain" description="AAA+ ATPase" evidence="4">
    <location>
        <begin position="169"/>
        <end position="301"/>
    </location>
</feature>
<dbReference type="SMART" id="SM00382">
    <property type="entry name" value="AAA"/>
    <property type="match status" value="1"/>
</dbReference>
<sequence>MCQDLNLPSEAKTILLTLFFARFRDEEITGTDLVMIVSEDIGELVKNMRLLTPDGPLLSNRLIVPSRDQKIFFRENGDILGNTYKIADQTFWQICGEKSPQPALQEQDGEEIPRKQYGILWIKDPEVKFEQLVLNDRVKRQVEIALWQFANLEKALETYGVAGKIPYGKGTIMLFYGPPGTGKTATAEAIAHQLGKKLGYVQYDRLYSKWFGDSEKNVRHLFEEARDADCVLLFDEADSCFGRRLDEFHSTDRGHNTITNILMQEIERFRGLAILTTNREFAMDKAFERRILLKLEFGIPATEERVQLWRLFLGSCPLMGADVSFEELASRYPLSGGNVKNVVIKAVTVAARENRQITMADLESAAIDEVGENKRRGIGF</sequence>
<comment type="similarity">
    <text evidence="1">Belongs to the AAA ATPase family.</text>
</comment>
<dbReference type="Pfam" id="PF00004">
    <property type="entry name" value="AAA"/>
    <property type="match status" value="1"/>
</dbReference>
<dbReference type="InterPro" id="IPR050221">
    <property type="entry name" value="26S_Proteasome_ATPase"/>
</dbReference>
<dbReference type="AlphaFoldDB" id="A0A7V3UZ59"/>
<evidence type="ECO:0000313" key="5">
    <source>
        <dbReference type="EMBL" id="HGD12769.1"/>
    </source>
</evidence>
<evidence type="ECO:0000256" key="3">
    <source>
        <dbReference type="ARBA" id="ARBA00022840"/>
    </source>
</evidence>
<reference evidence="5" key="1">
    <citation type="journal article" date="2020" name="mSystems">
        <title>Genome- and Community-Level Interaction Insights into Carbon Utilization and Element Cycling Functions of Hydrothermarchaeota in Hydrothermal Sediment.</title>
        <authorList>
            <person name="Zhou Z."/>
            <person name="Liu Y."/>
            <person name="Xu W."/>
            <person name="Pan J."/>
            <person name="Luo Z.H."/>
            <person name="Li M."/>
        </authorList>
    </citation>
    <scope>NUCLEOTIDE SEQUENCE [LARGE SCALE GENOMIC DNA]</scope>
    <source>
        <strain evidence="5">SpSt-914</strain>
    </source>
</reference>
<proteinExistence type="inferred from homology"/>
<accession>A0A7V3UZ59</accession>
<dbReference type="SUPFAM" id="SSF52540">
    <property type="entry name" value="P-loop containing nucleoside triphosphate hydrolases"/>
    <property type="match status" value="1"/>
</dbReference>
<evidence type="ECO:0000256" key="1">
    <source>
        <dbReference type="ARBA" id="ARBA00006914"/>
    </source>
</evidence>
<organism evidence="5">
    <name type="scientific">candidate division WOR-3 bacterium</name>
    <dbReference type="NCBI Taxonomy" id="2052148"/>
    <lineage>
        <taxon>Bacteria</taxon>
        <taxon>Bacteria division WOR-3</taxon>
    </lineage>
</organism>
<dbReference type="Gene3D" id="3.40.50.300">
    <property type="entry name" value="P-loop containing nucleotide triphosphate hydrolases"/>
    <property type="match status" value="1"/>
</dbReference>
<dbReference type="InterPro" id="IPR001270">
    <property type="entry name" value="ClpA/B"/>
</dbReference>
<dbReference type="PRINTS" id="PR00300">
    <property type="entry name" value="CLPPROTEASEA"/>
</dbReference>
<keyword evidence="2" id="KW-0547">Nucleotide-binding</keyword>
<dbReference type="InterPro" id="IPR027417">
    <property type="entry name" value="P-loop_NTPase"/>
</dbReference>
<evidence type="ECO:0000259" key="4">
    <source>
        <dbReference type="SMART" id="SM00382"/>
    </source>
</evidence>
<protein>
    <submittedName>
        <fullName evidence="5">ATP-binding protein</fullName>
    </submittedName>
</protein>
<dbReference type="Gene3D" id="1.10.8.60">
    <property type="match status" value="1"/>
</dbReference>
<gene>
    <name evidence="5" type="ORF">ENX16_01605</name>
</gene>
<dbReference type="GO" id="GO:0005524">
    <property type="term" value="F:ATP binding"/>
    <property type="evidence" value="ECO:0007669"/>
    <property type="project" value="UniProtKB-KW"/>
</dbReference>
<dbReference type="PANTHER" id="PTHR23073">
    <property type="entry name" value="26S PROTEASOME REGULATORY SUBUNIT"/>
    <property type="match status" value="1"/>
</dbReference>